<dbReference type="PROSITE" id="PS51007">
    <property type="entry name" value="CYTC"/>
    <property type="match status" value="2"/>
</dbReference>
<evidence type="ECO:0000259" key="7">
    <source>
        <dbReference type="PROSITE" id="PS51007"/>
    </source>
</evidence>
<dbReference type="SUPFAM" id="SSF46626">
    <property type="entry name" value="Cytochrome c"/>
    <property type="match status" value="2"/>
</dbReference>
<dbReference type="InterPro" id="IPR008168">
    <property type="entry name" value="Cyt_C_IC"/>
</dbReference>
<keyword evidence="2 6" id="KW-0349">Heme</keyword>
<dbReference type="InterPro" id="IPR036909">
    <property type="entry name" value="Cyt_c-like_dom_sf"/>
</dbReference>
<dbReference type="AlphaFoldDB" id="A0A538SFF7"/>
<dbReference type="PANTHER" id="PTHR33751">
    <property type="entry name" value="CBB3-TYPE CYTOCHROME C OXIDASE SUBUNIT FIXP"/>
    <property type="match status" value="1"/>
</dbReference>
<dbReference type="Gene3D" id="1.10.760.10">
    <property type="entry name" value="Cytochrome c-like domain"/>
    <property type="match status" value="2"/>
</dbReference>
<reference evidence="8 9" key="1">
    <citation type="journal article" date="2019" name="Nat. Microbiol.">
        <title>Mediterranean grassland soil C-N compound turnover is dependent on rainfall and depth, and is mediated by genomically divergent microorganisms.</title>
        <authorList>
            <person name="Diamond S."/>
            <person name="Andeer P.F."/>
            <person name="Li Z."/>
            <person name="Crits-Christoph A."/>
            <person name="Burstein D."/>
            <person name="Anantharaman K."/>
            <person name="Lane K.R."/>
            <person name="Thomas B.C."/>
            <person name="Pan C."/>
            <person name="Northen T.R."/>
            <person name="Banfield J.F."/>
        </authorList>
    </citation>
    <scope>NUCLEOTIDE SEQUENCE [LARGE SCALE GENOMIC DNA]</scope>
    <source>
        <strain evidence="8">WS_3</strain>
    </source>
</reference>
<accession>A0A538SFF7</accession>
<evidence type="ECO:0000256" key="1">
    <source>
        <dbReference type="ARBA" id="ARBA00022448"/>
    </source>
</evidence>
<evidence type="ECO:0000256" key="4">
    <source>
        <dbReference type="ARBA" id="ARBA00022982"/>
    </source>
</evidence>
<evidence type="ECO:0000313" key="9">
    <source>
        <dbReference type="Proteomes" id="UP000320184"/>
    </source>
</evidence>
<dbReference type="GO" id="GO:0020037">
    <property type="term" value="F:heme binding"/>
    <property type="evidence" value="ECO:0007669"/>
    <property type="project" value="InterPro"/>
</dbReference>
<keyword evidence="5 6" id="KW-0408">Iron</keyword>
<evidence type="ECO:0000256" key="2">
    <source>
        <dbReference type="ARBA" id="ARBA00022617"/>
    </source>
</evidence>
<protein>
    <submittedName>
        <fullName evidence="8">C-type cytochrome</fullName>
    </submittedName>
</protein>
<organism evidence="8 9">
    <name type="scientific">Eiseniibacteriota bacterium</name>
    <dbReference type="NCBI Taxonomy" id="2212470"/>
    <lineage>
        <taxon>Bacteria</taxon>
        <taxon>Candidatus Eiseniibacteriota</taxon>
    </lineage>
</organism>
<dbReference type="GO" id="GO:0009055">
    <property type="term" value="F:electron transfer activity"/>
    <property type="evidence" value="ECO:0007669"/>
    <property type="project" value="InterPro"/>
</dbReference>
<keyword evidence="3 6" id="KW-0479">Metal-binding</keyword>
<dbReference type="Proteomes" id="UP000320184">
    <property type="component" value="Unassembled WGS sequence"/>
</dbReference>
<dbReference type="InterPro" id="IPR009056">
    <property type="entry name" value="Cyt_c-like_dom"/>
</dbReference>
<keyword evidence="1" id="KW-0813">Transport</keyword>
<name>A0A538SFF7_UNCEI</name>
<dbReference type="EMBL" id="VBOT01000106">
    <property type="protein sequence ID" value="TMQ50104.1"/>
    <property type="molecule type" value="Genomic_DNA"/>
</dbReference>
<keyword evidence="4" id="KW-0249">Electron transport</keyword>
<gene>
    <name evidence="8" type="ORF">E6K73_08555</name>
</gene>
<dbReference type="PANTHER" id="PTHR33751:SF1">
    <property type="entry name" value="CBB3-TYPE CYTOCHROME C OXIDASE SUBUNIT FIXP"/>
    <property type="match status" value="1"/>
</dbReference>
<dbReference type="InterPro" id="IPR050597">
    <property type="entry name" value="Cytochrome_c_Oxidase_Subunit"/>
</dbReference>
<feature type="domain" description="Cytochrome c" evidence="7">
    <location>
        <begin position="28"/>
        <end position="133"/>
    </location>
</feature>
<feature type="domain" description="Cytochrome c" evidence="7">
    <location>
        <begin position="141"/>
        <end position="247"/>
    </location>
</feature>
<evidence type="ECO:0000256" key="3">
    <source>
        <dbReference type="ARBA" id="ARBA00022723"/>
    </source>
</evidence>
<sequence>MRLILVVLVGVALAGGAAAAFVFRPHLPDAERGRRLAERTGCFNCHGPGGIRGAANPGRTDKTVPTFEGDVMMYAKSPDEIHQWIDDGVSKKKAASKTWRAQRDSGALRMPAFEHRLSERQVNDLVAYVMAMSGTPEPEDALPSRGLERAEALGCVGCHGAGGRLAKPNPGSLKGYIPSWDGADFPDLVRDSTEFREWVEHGVSERFKRDRLARFFLDRAVLKMPAYERHLQPGDVEALWAYVRWLRSPEAAREDTEQAGGD</sequence>
<evidence type="ECO:0000256" key="5">
    <source>
        <dbReference type="ARBA" id="ARBA00023004"/>
    </source>
</evidence>
<dbReference type="PRINTS" id="PR00605">
    <property type="entry name" value="CYTCHROMECIC"/>
</dbReference>
<proteinExistence type="predicted"/>
<evidence type="ECO:0000256" key="6">
    <source>
        <dbReference type="PROSITE-ProRule" id="PRU00433"/>
    </source>
</evidence>
<evidence type="ECO:0000313" key="8">
    <source>
        <dbReference type="EMBL" id="TMQ50104.1"/>
    </source>
</evidence>
<dbReference type="GO" id="GO:0005506">
    <property type="term" value="F:iron ion binding"/>
    <property type="evidence" value="ECO:0007669"/>
    <property type="project" value="InterPro"/>
</dbReference>
<dbReference type="Pfam" id="PF00034">
    <property type="entry name" value="Cytochrom_C"/>
    <property type="match status" value="1"/>
</dbReference>
<comment type="caution">
    <text evidence="8">The sequence shown here is derived from an EMBL/GenBank/DDBJ whole genome shotgun (WGS) entry which is preliminary data.</text>
</comment>